<dbReference type="PANTHER" id="PTHR47955:SF8">
    <property type="entry name" value="CYTOCHROME P450 71D11-LIKE"/>
    <property type="match status" value="1"/>
</dbReference>
<dbReference type="InterPro" id="IPR002401">
    <property type="entry name" value="Cyt_P450_E_grp-I"/>
</dbReference>
<dbReference type="Pfam" id="PF00067">
    <property type="entry name" value="p450"/>
    <property type="match status" value="1"/>
</dbReference>
<dbReference type="Gene3D" id="1.10.630.10">
    <property type="entry name" value="Cytochrome P450"/>
    <property type="match status" value="1"/>
</dbReference>
<evidence type="ECO:0000256" key="2">
    <source>
        <dbReference type="ARBA" id="ARBA00022617"/>
    </source>
</evidence>
<evidence type="ECO:0000256" key="4">
    <source>
        <dbReference type="ARBA" id="ARBA00023002"/>
    </source>
</evidence>
<comment type="similarity">
    <text evidence="1">Belongs to the cytochrome P450 family.</text>
</comment>
<keyword evidence="3" id="KW-0479">Metal-binding</keyword>
<evidence type="ECO:0000313" key="7">
    <source>
        <dbReference type="Proteomes" id="UP001161247"/>
    </source>
</evidence>
<gene>
    <name evidence="6" type="ORF">OLC1_LOCUS9147</name>
</gene>
<sequence>MSVKHEKDTSEEIKGVLKARPVSKLPPGPWKLPFIGNIHQLIGSLPHHALRDLAKKYGPLMILQVGEIPTPVVSSPEMAKEIMKTHDVEFAFRPQITVTEIMSYNSTSIVFAPYGEYWRNLRKICTLELLSTRRVQSFRHLREEETANLIRCVASNAGSPINLTEKEGLRVAGIFNIADIYPSIKCLHWIGGVKSKLLSLHHESDSILETIISEHRKKQQGENIDDPEAREDLVDVLLKYHDNPKLEFFLTSDNIKAVLLVSVSISSKLLLSVLK</sequence>
<accession>A0AAV1CVB4</accession>
<protein>
    <submittedName>
        <fullName evidence="6">OLC1v1035824C1</fullName>
    </submittedName>
</protein>
<proteinExistence type="inferred from homology"/>
<evidence type="ECO:0000256" key="5">
    <source>
        <dbReference type="ARBA" id="ARBA00023004"/>
    </source>
</evidence>
<dbReference type="GO" id="GO:0020037">
    <property type="term" value="F:heme binding"/>
    <property type="evidence" value="ECO:0007669"/>
    <property type="project" value="InterPro"/>
</dbReference>
<evidence type="ECO:0000313" key="6">
    <source>
        <dbReference type="EMBL" id="CAI9099063.1"/>
    </source>
</evidence>
<dbReference type="AlphaFoldDB" id="A0AAV1CVB4"/>
<evidence type="ECO:0000256" key="1">
    <source>
        <dbReference type="ARBA" id="ARBA00010617"/>
    </source>
</evidence>
<dbReference type="InterPro" id="IPR001128">
    <property type="entry name" value="Cyt_P450"/>
</dbReference>
<dbReference type="PRINTS" id="PR00463">
    <property type="entry name" value="EP450I"/>
</dbReference>
<dbReference type="InterPro" id="IPR036396">
    <property type="entry name" value="Cyt_P450_sf"/>
</dbReference>
<evidence type="ECO:0000256" key="3">
    <source>
        <dbReference type="ARBA" id="ARBA00022723"/>
    </source>
</evidence>
<keyword evidence="7" id="KW-1185">Reference proteome</keyword>
<keyword evidence="4" id="KW-0560">Oxidoreductase</keyword>
<dbReference type="GO" id="GO:0005506">
    <property type="term" value="F:iron ion binding"/>
    <property type="evidence" value="ECO:0007669"/>
    <property type="project" value="InterPro"/>
</dbReference>
<keyword evidence="2" id="KW-0349">Heme</keyword>
<reference evidence="6" key="1">
    <citation type="submission" date="2023-03" db="EMBL/GenBank/DDBJ databases">
        <authorList>
            <person name="Julca I."/>
        </authorList>
    </citation>
    <scope>NUCLEOTIDE SEQUENCE</scope>
</reference>
<dbReference type="EMBL" id="OX459120">
    <property type="protein sequence ID" value="CAI9099063.1"/>
    <property type="molecule type" value="Genomic_DNA"/>
</dbReference>
<name>A0AAV1CVB4_OLDCO</name>
<dbReference type="GO" id="GO:0004497">
    <property type="term" value="F:monooxygenase activity"/>
    <property type="evidence" value="ECO:0007669"/>
    <property type="project" value="InterPro"/>
</dbReference>
<dbReference type="Proteomes" id="UP001161247">
    <property type="component" value="Chromosome 3"/>
</dbReference>
<keyword evidence="5" id="KW-0408">Iron</keyword>
<dbReference type="GO" id="GO:0016705">
    <property type="term" value="F:oxidoreductase activity, acting on paired donors, with incorporation or reduction of molecular oxygen"/>
    <property type="evidence" value="ECO:0007669"/>
    <property type="project" value="InterPro"/>
</dbReference>
<dbReference type="PANTHER" id="PTHR47955">
    <property type="entry name" value="CYTOCHROME P450 FAMILY 71 PROTEIN"/>
    <property type="match status" value="1"/>
</dbReference>
<organism evidence="6 7">
    <name type="scientific">Oldenlandia corymbosa var. corymbosa</name>
    <dbReference type="NCBI Taxonomy" id="529605"/>
    <lineage>
        <taxon>Eukaryota</taxon>
        <taxon>Viridiplantae</taxon>
        <taxon>Streptophyta</taxon>
        <taxon>Embryophyta</taxon>
        <taxon>Tracheophyta</taxon>
        <taxon>Spermatophyta</taxon>
        <taxon>Magnoliopsida</taxon>
        <taxon>eudicotyledons</taxon>
        <taxon>Gunneridae</taxon>
        <taxon>Pentapetalae</taxon>
        <taxon>asterids</taxon>
        <taxon>lamiids</taxon>
        <taxon>Gentianales</taxon>
        <taxon>Rubiaceae</taxon>
        <taxon>Rubioideae</taxon>
        <taxon>Spermacoceae</taxon>
        <taxon>Hedyotis-Oldenlandia complex</taxon>
        <taxon>Oldenlandia</taxon>
    </lineage>
</organism>
<dbReference type="SUPFAM" id="SSF48264">
    <property type="entry name" value="Cytochrome P450"/>
    <property type="match status" value="1"/>
</dbReference>